<proteinExistence type="predicted"/>
<dbReference type="SUPFAM" id="SSF53756">
    <property type="entry name" value="UDP-Glycosyltransferase/glycogen phosphorylase"/>
    <property type="match status" value="1"/>
</dbReference>
<dbReference type="GO" id="GO:0016757">
    <property type="term" value="F:glycosyltransferase activity"/>
    <property type="evidence" value="ECO:0007669"/>
    <property type="project" value="InterPro"/>
</dbReference>
<evidence type="ECO:0000313" key="2">
    <source>
        <dbReference type="EMBL" id="OGN15102.1"/>
    </source>
</evidence>
<accession>A0A1F8FPX3</accession>
<evidence type="ECO:0000313" key="3">
    <source>
        <dbReference type="Proteomes" id="UP000176581"/>
    </source>
</evidence>
<evidence type="ECO:0000259" key="1">
    <source>
        <dbReference type="Pfam" id="PF00534"/>
    </source>
</evidence>
<reference evidence="2 3" key="1">
    <citation type="journal article" date="2016" name="Nat. Commun.">
        <title>Thousands of microbial genomes shed light on interconnected biogeochemical processes in an aquifer system.</title>
        <authorList>
            <person name="Anantharaman K."/>
            <person name="Brown C.T."/>
            <person name="Hug L.A."/>
            <person name="Sharon I."/>
            <person name="Castelle C.J."/>
            <person name="Probst A.J."/>
            <person name="Thomas B.C."/>
            <person name="Singh A."/>
            <person name="Wilkins M.J."/>
            <person name="Karaoz U."/>
            <person name="Brodie E.L."/>
            <person name="Williams K.H."/>
            <person name="Hubbard S.S."/>
            <person name="Banfield J.F."/>
        </authorList>
    </citation>
    <scope>NUCLEOTIDE SEQUENCE [LARGE SCALE GENOMIC DNA]</scope>
</reference>
<comment type="caution">
    <text evidence="2">The sequence shown here is derived from an EMBL/GenBank/DDBJ whole genome shotgun (WGS) entry which is preliminary data.</text>
</comment>
<dbReference type="AlphaFoldDB" id="A0A1F8FPX3"/>
<gene>
    <name evidence="2" type="ORF">A3J47_00515</name>
</gene>
<dbReference type="CDD" id="cd03801">
    <property type="entry name" value="GT4_PimA-like"/>
    <property type="match status" value="1"/>
</dbReference>
<dbReference type="PANTHER" id="PTHR12526">
    <property type="entry name" value="GLYCOSYLTRANSFERASE"/>
    <property type="match status" value="1"/>
</dbReference>
<organism evidence="2 3">
    <name type="scientific">Candidatus Yanofskybacteria bacterium RIFCSPHIGHO2_02_FULL_43_22</name>
    <dbReference type="NCBI Taxonomy" id="1802681"/>
    <lineage>
        <taxon>Bacteria</taxon>
        <taxon>Candidatus Yanofskyibacteriota</taxon>
    </lineage>
</organism>
<feature type="domain" description="Glycosyl transferase family 1" evidence="1">
    <location>
        <begin position="194"/>
        <end position="350"/>
    </location>
</feature>
<dbReference type="Pfam" id="PF00534">
    <property type="entry name" value="Glycos_transf_1"/>
    <property type="match status" value="1"/>
</dbReference>
<dbReference type="InterPro" id="IPR001296">
    <property type="entry name" value="Glyco_trans_1"/>
</dbReference>
<protein>
    <recommendedName>
        <fullName evidence="1">Glycosyl transferase family 1 domain-containing protein</fullName>
    </recommendedName>
</protein>
<sequence length="375" mass="42282">MKIALIQPRVSYYVGGGEKIPLDHAKHLASLGNKVLILTTSMSPERQSFLFKDLKNKKIPNLSILEIPIPKRFEYIYKIKPGVDRERWNTESLLFGNLAHKYLLEFRPDIIVSYYLLDGIFNPTNFTNVLYLLGYPSDKQAIRKSFLRFYGATISISSVVKNKWQDYIEKHTKSFVLNIGVDVKTDIKGLGLRGEHNIVFAGRLIERKGAATLVEAFQDVIKKLPKAHLWILGDGPQKDDLQAQVRRLKLNGKVTFKGLTKNLLGYFKSADVAVFPSYEKEGLMNVVLEAMSVGAPVVTTTGNGNEDIIQNGQSGILVKPRQPKDLSRAITYLLKNSAERKRLGKNAAKMIAGNFTWSKKIEEFQVLLEKIAKDT</sequence>
<dbReference type="EMBL" id="MGJV01000016">
    <property type="protein sequence ID" value="OGN15102.1"/>
    <property type="molecule type" value="Genomic_DNA"/>
</dbReference>
<dbReference type="Gene3D" id="3.40.50.2000">
    <property type="entry name" value="Glycogen Phosphorylase B"/>
    <property type="match status" value="2"/>
</dbReference>
<dbReference type="Proteomes" id="UP000176581">
    <property type="component" value="Unassembled WGS sequence"/>
</dbReference>
<name>A0A1F8FPX3_9BACT</name>